<accession>A0A9W7G693</accession>
<dbReference type="Pfam" id="PF01764">
    <property type="entry name" value="Lipase_3"/>
    <property type="match status" value="1"/>
</dbReference>
<proteinExistence type="predicted"/>
<dbReference type="InterPro" id="IPR002921">
    <property type="entry name" value="Fungal_lipase-type"/>
</dbReference>
<dbReference type="Gene3D" id="3.40.50.1820">
    <property type="entry name" value="alpha/beta hydrolase"/>
    <property type="match status" value="1"/>
</dbReference>
<evidence type="ECO:0000313" key="3">
    <source>
        <dbReference type="Proteomes" id="UP001165065"/>
    </source>
</evidence>
<dbReference type="GO" id="GO:0006629">
    <property type="term" value="P:lipid metabolic process"/>
    <property type="evidence" value="ECO:0007669"/>
    <property type="project" value="InterPro"/>
</dbReference>
<gene>
    <name evidence="2" type="ORF">TrCOL_g5539</name>
</gene>
<dbReference type="CDD" id="cd00519">
    <property type="entry name" value="Lipase_3"/>
    <property type="match status" value="1"/>
</dbReference>
<evidence type="ECO:0000259" key="1">
    <source>
        <dbReference type="Pfam" id="PF01764"/>
    </source>
</evidence>
<dbReference type="InterPro" id="IPR029058">
    <property type="entry name" value="AB_hydrolase_fold"/>
</dbReference>
<comment type="caution">
    <text evidence="2">The sequence shown here is derived from an EMBL/GenBank/DDBJ whole genome shotgun (WGS) entry which is preliminary data.</text>
</comment>
<dbReference type="PANTHER" id="PTHR45908">
    <property type="entry name" value="PROTEIN CBG11750-RELATED"/>
    <property type="match status" value="1"/>
</dbReference>
<dbReference type="PANTHER" id="PTHR45908:SF21">
    <property type="entry name" value="FUNGAL LIPASE-LIKE DOMAIN-CONTAINING PROTEIN"/>
    <property type="match status" value="1"/>
</dbReference>
<name>A0A9W7G693_9STRA</name>
<dbReference type="SUPFAM" id="SSF53474">
    <property type="entry name" value="alpha/beta-Hydrolases"/>
    <property type="match status" value="1"/>
</dbReference>
<organism evidence="2 3">
    <name type="scientific">Triparma columacea</name>
    <dbReference type="NCBI Taxonomy" id="722753"/>
    <lineage>
        <taxon>Eukaryota</taxon>
        <taxon>Sar</taxon>
        <taxon>Stramenopiles</taxon>
        <taxon>Ochrophyta</taxon>
        <taxon>Bolidophyceae</taxon>
        <taxon>Parmales</taxon>
        <taxon>Triparmaceae</taxon>
        <taxon>Triparma</taxon>
    </lineage>
</organism>
<dbReference type="Proteomes" id="UP001165065">
    <property type="component" value="Unassembled WGS sequence"/>
</dbReference>
<dbReference type="AlphaFoldDB" id="A0A9W7G693"/>
<dbReference type="EMBL" id="BRYA01000828">
    <property type="protein sequence ID" value="GMI33541.1"/>
    <property type="molecule type" value="Genomic_DNA"/>
</dbReference>
<protein>
    <recommendedName>
        <fullName evidence="1">Fungal lipase-type domain-containing protein</fullName>
    </recommendedName>
</protein>
<sequence>MSMRFKQALGESACTCSPFSGNEGSCCNGTGKCEHWGESLECGVGDLKDTPVCCNSDFSSKCCPADSACTQGCRDALLGSCDCIPLRPTEYDEEEALYSLVYVAASQCDAKKGLNDTWSCTACPKGYELRDVVVVDKSGHQALLGYDEARDRIIVALRGTLSFMDVIDDVENAVAVDYKECDGCKVGAGWLDATTKLMGGIADALNELVGKWGEAEVWISGHSLGAAMAPLVVKRLKVDEADIYEKVRFPIYTFGQPRVGNDMYSDWAKDEFKKGWFRVVHHDDPIPHLPPPKLGFSHMSTEIWYAEKGTGKGFYEVCDGSGEDKQCSAGTLLSGEITDHLTYLDHDIVQCHDSGF</sequence>
<feature type="domain" description="Fungal lipase-type" evidence="1">
    <location>
        <begin position="154"/>
        <end position="292"/>
    </location>
</feature>
<reference evidence="3" key="1">
    <citation type="journal article" date="2023" name="Commun. Biol.">
        <title>Genome analysis of Parmales, the sister group of diatoms, reveals the evolutionary specialization of diatoms from phago-mixotrophs to photoautotrophs.</title>
        <authorList>
            <person name="Ban H."/>
            <person name="Sato S."/>
            <person name="Yoshikawa S."/>
            <person name="Yamada K."/>
            <person name="Nakamura Y."/>
            <person name="Ichinomiya M."/>
            <person name="Sato N."/>
            <person name="Blanc-Mathieu R."/>
            <person name="Endo H."/>
            <person name="Kuwata A."/>
            <person name="Ogata H."/>
        </authorList>
    </citation>
    <scope>NUCLEOTIDE SEQUENCE [LARGE SCALE GENOMIC DNA]</scope>
</reference>
<dbReference type="OrthoDB" id="426718at2759"/>
<keyword evidence="3" id="KW-1185">Reference proteome</keyword>
<evidence type="ECO:0000313" key="2">
    <source>
        <dbReference type="EMBL" id="GMI33541.1"/>
    </source>
</evidence>